<sequence length="165" mass="18111">MPADSVQEVFLNPGDFHFAGGHTRIRTLLGSCVSIALWHPERKLGGMCHFILPERGQPAAGQELDGRYATEAMGLFDRAIGRAGTRPQDYRAKIFGGGNMFPGRENHAGIQIGQRNIEVAHRLLAERKIAVVAEHLGGAGHRKLVFDIWSGDAWLVFREAGTNKN</sequence>
<organism evidence="4 5">
    <name type="scientific">Azospira oryzae</name>
    <dbReference type="NCBI Taxonomy" id="146939"/>
    <lineage>
        <taxon>Bacteria</taxon>
        <taxon>Pseudomonadati</taxon>
        <taxon>Pseudomonadota</taxon>
        <taxon>Betaproteobacteria</taxon>
        <taxon>Rhodocyclales</taxon>
        <taxon>Rhodocyclaceae</taxon>
        <taxon>Azospira</taxon>
    </lineage>
</organism>
<dbReference type="CDD" id="cd16352">
    <property type="entry name" value="CheD"/>
    <property type="match status" value="1"/>
</dbReference>
<dbReference type="HAMAP" id="MF_01440">
    <property type="entry name" value="CheD"/>
    <property type="match status" value="1"/>
</dbReference>
<comment type="function">
    <text evidence="3">Probably deamidates glutamine residues to glutamate on methyl-accepting chemotaxis receptors (MCPs), playing an important role in chemotaxis.</text>
</comment>
<evidence type="ECO:0000256" key="3">
    <source>
        <dbReference type="HAMAP-Rule" id="MF_01440"/>
    </source>
</evidence>
<evidence type="ECO:0000256" key="2">
    <source>
        <dbReference type="ARBA" id="ARBA00022801"/>
    </source>
</evidence>
<dbReference type="InterPro" id="IPR005659">
    <property type="entry name" value="Chemorcpt_Glu_NH3ase_CheD"/>
</dbReference>
<comment type="catalytic activity">
    <reaction evidence="3">
        <text>L-glutaminyl-[protein] + H2O = L-glutamyl-[protein] + NH4(+)</text>
        <dbReference type="Rhea" id="RHEA:16441"/>
        <dbReference type="Rhea" id="RHEA-COMP:10207"/>
        <dbReference type="Rhea" id="RHEA-COMP:10208"/>
        <dbReference type="ChEBI" id="CHEBI:15377"/>
        <dbReference type="ChEBI" id="CHEBI:28938"/>
        <dbReference type="ChEBI" id="CHEBI:29973"/>
        <dbReference type="ChEBI" id="CHEBI:30011"/>
        <dbReference type="EC" id="3.5.1.44"/>
    </reaction>
</comment>
<keyword evidence="5" id="KW-1185">Reference proteome</keyword>
<name>A0ABY0IL31_9RHOO</name>
<dbReference type="EMBL" id="SHKM01000003">
    <property type="protein sequence ID" value="RZT75876.1"/>
    <property type="molecule type" value="Genomic_DNA"/>
</dbReference>
<proteinExistence type="inferred from homology"/>
<accession>A0ABY0IL31</accession>
<reference evidence="4 5" key="1">
    <citation type="submission" date="2019-02" db="EMBL/GenBank/DDBJ databases">
        <title>Genomic Encyclopedia of Type Strains, Phase IV (KMG-IV): sequencing the most valuable type-strain genomes for metagenomic binning, comparative biology and taxonomic classification.</title>
        <authorList>
            <person name="Goeker M."/>
        </authorList>
    </citation>
    <scope>NUCLEOTIDE SEQUENCE [LARGE SCALE GENOMIC DNA]</scope>
    <source>
        <strain evidence="4 5">DSM 21223</strain>
    </source>
</reference>
<dbReference type="SUPFAM" id="SSF64438">
    <property type="entry name" value="CNF1/YfiH-like putative cysteine hydrolases"/>
    <property type="match status" value="1"/>
</dbReference>
<comment type="caution">
    <text evidence="4">The sequence shown here is derived from an EMBL/GenBank/DDBJ whole genome shotgun (WGS) entry which is preliminary data.</text>
</comment>
<evidence type="ECO:0000313" key="5">
    <source>
        <dbReference type="Proteomes" id="UP000292136"/>
    </source>
</evidence>
<comment type="similarity">
    <text evidence="3">Belongs to the CheD family.</text>
</comment>
<dbReference type="InterPro" id="IPR011324">
    <property type="entry name" value="Cytotoxic_necrot_fac-like_cat"/>
</dbReference>
<dbReference type="InterPro" id="IPR038592">
    <property type="entry name" value="CheD-like_sf"/>
</dbReference>
<gene>
    <name evidence="3" type="primary">cheD</name>
    <name evidence="4" type="ORF">EV678_3063</name>
</gene>
<evidence type="ECO:0000313" key="4">
    <source>
        <dbReference type="EMBL" id="RZT75876.1"/>
    </source>
</evidence>
<dbReference type="PANTHER" id="PTHR35147:SF3">
    <property type="entry name" value="CHEMORECEPTOR GLUTAMINE DEAMIDASE CHED 1-RELATED"/>
    <property type="match status" value="1"/>
</dbReference>
<dbReference type="Pfam" id="PF03975">
    <property type="entry name" value="CheD"/>
    <property type="match status" value="1"/>
</dbReference>
<dbReference type="Gene3D" id="3.30.1330.200">
    <property type="match status" value="1"/>
</dbReference>
<protein>
    <recommendedName>
        <fullName evidence="3">Probable chemoreceptor glutamine deamidase CheD</fullName>
        <ecNumber evidence="3">3.5.1.44</ecNumber>
    </recommendedName>
</protein>
<keyword evidence="1 3" id="KW-0145">Chemotaxis</keyword>
<dbReference type="Proteomes" id="UP000292136">
    <property type="component" value="Unassembled WGS sequence"/>
</dbReference>
<dbReference type="RefSeq" id="WP_014236529.1">
    <property type="nucleotide sequence ID" value="NZ_SHKM01000003.1"/>
</dbReference>
<dbReference type="PANTHER" id="PTHR35147">
    <property type="entry name" value="CHEMORECEPTOR GLUTAMINE DEAMIDASE CHED-RELATED"/>
    <property type="match status" value="1"/>
</dbReference>
<dbReference type="EC" id="3.5.1.44" evidence="3"/>
<evidence type="ECO:0000256" key="1">
    <source>
        <dbReference type="ARBA" id="ARBA00022500"/>
    </source>
</evidence>
<keyword evidence="2 3" id="KW-0378">Hydrolase</keyword>